<evidence type="ECO:0000313" key="3">
    <source>
        <dbReference type="EMBL" id="ADV67575.1"/>
    </source>
</evidence>
<accession>E8U936</accession>
<name>E8U936_DEIML</name>
<keyword evidence="4" id="KW-1185">Reference proteome</keyword>
<dbReference type="Proteomes" id="UP000008635">
    <property type="component" value="Chromosome"/>
</dbReference>
<dbReference type="HOGENOM" id="CLU_115719_3_0_0"/>
<feature type="domain" description="DUF4395" evidence="2">
    <location>
        <begin position="12"/>
        <end position="139"/>
    </location>
</feature>
<dbReference type="AlphaFoldDB" id="E8U936"/>
<dbReference type="InterPro" id="IPR016942">
    <property type="entry name" value="UCP030042"/>
</dbReference>
<protein>
    <recommendedName>
        <fullName evidence="2">DUF4395 domain-containing protein</fullName>
    </recommendedName>
</protein>
<dbReference type="EMBL" id="CP002454">
    <property type="protein sequence ID" value="ADV67575.1"/>
    <property type="molecule type" value="Genomic_DNA"/>
</dbReference>
<gene>
    <name evidence="3" type="ordered locus">Deima_1930</name>
</gene>
<evidence type="ECO:0000313" key="4">
    <source>
        <dbReference type="Proteomes" id="UP000008635"/>
    </source>
</evidence>
<sequence length="147" mass="15997">MVDYSTEAHMTDQTALKFNQVTVVSLTTLALVTRMPWLMAGLGAAMLLGALRPQTAPLRAAYRALSPILRLRANTVQDDPRAHHFAQGVGGTFLLASALAGLAGLQVLSALLGVTVIALALLNLTTRICVGCLMYFQWRMLRYRLTR</sequence>
<organism evidence="3 4">
    <name type="scientific">Deinococcus maricopensis (strain DSM 21211 / LMG 22137 / NRRL B-23946 / LB-34)</name>
    <dbReference type="NCBI Taxonomy" id="709986"/>
    <lineage>
        <taxon>Bacteria</taxon>
        <taxon>Thermotogati</taxon>
        <taxon>Deinococcota</taxon>
        <taxon>Deinococci</taxon>
        <taxon>Deinococcales</taxon>
        <taxon>Deinococcaceae</taxon>
        <taxon>Deinococcus</taxon>
    </lineage>
</organism>
<reference evidence="3 4" key="1">
    <citation type="journal article" date="2011" name="Stand. Genomic Sci.">
        <title>Complete genome sequence of Deinococcus maricopensis type strain (LB-34).</title>
        <authorList>
            <person name="Pukall R."/>
            <person name="Zeytun A."/>
            <person name="Lucas S."/>
            <person name="Lapidus A."/>
            <person name="Hammon N."/>
            <person name="Deshpande S."/>
            <person name="Nolan M."/>
            <person name="Cheng J.F."/>
            <person name="Pitluck S."/>
            <person name="Liolios K."/>
            <person name="Pagani I."/>
            <person name="Mikhailova N."/>
            <person name="Ivanova N."/>
            <person name="Mavromatis K."/>
            <person name="Pati A."/>
            <person name="Tapia R."/>
            <person name="Han C."/>
            <person name="Goodwin L."/>
            <person name="Chen A."/>
            <person name="Palaniappan K."/>
            <person name="Land M."/>
            <person name="Hauser L."/>
            <person name="Chang Y.J."/>
            <person name="Jeffries C.D."/>
            <person name="Brambilla E.M."/>
            <person name="Rohde M."/>
            <person name="Goker M."/>
            <person name="Detter J.C."/>
            <person name="Woyke T."/>
            <person name="Bristow J."/>
            <person name="Eisen J.A."/>
            <person name="Markowitz V."/>
            <person name="Hugenholtz P."/>
            <person name="Kyrpides N.C."/>
            <person name="Klenk H.P."/>
        </authorList>
    </citation>
    <scope>NUCLEOTIDE SEQUENCE [LARGE SCALE GENOMIC DNA]</scope>
    <source>
        <strain evidence="4">DSM 21211 / LMG 22137 / NRRL B-23946 / LB-34</strain>
    </source>
</reference>
<keyword evidence="1" id="KW-0812">Transmembrane</keyword>
<feature type="transmembrane region" description="Helical" evidence="1">
    <location>
        <begin position="111"/>
        <end position="136"/>
    </location>
</feature>
<keyword evidence="1" id="KW-1133">Transmembrane helix</keyword>
<dbReference type="STRING" id="709986.Deima_1930"/>
<evidence type="ECO:0000256" key="1">
    <source>
        <dbReference type="SAM" id="Phobius"/>
    </source>
</evidence>
<reference evidence="4" key="2">
    <citation type="submission" date="2011-01" db="EMBL/GenBank/DDBJ databases">
        <title>The complete genome of Deinococcus maricopensis DSM 21211.</title>
        <authorList>
            <consortium name="US DOE Joint Genome Institute (JGI-PGF)"/>
            <person name="Lucas S."/>
            <person name="Copeland A."/>
            <person name="Lapidus A."/>
            <person name="Goodwin L."/>
            <person name="Pitluck S."/>
            <person name="Kyrpides N."/>
            <person name="Mavromatis K."/>
            <person name="Pagani I."/>
            <person name="Ivanova N."/>
            <person name="Ovchinnikova G."/>
            <person name="Zeytun A."/>
            <person name="Detter J.C."/>
            <person name="Han C."/>
            <person name="Land M."/>
            <person name="Hauser L."/>
            <person name="Markowitz V."/>
            <person name="Cheng J.-F."/>
            <person name="Hugenholtz P."/>
            <person name="Woyke T."/>
            <person name="Wu D."/>
            <person name="Pukall R."/>
            <person name="Gehrich-Schroeter G."/>
            <person name="Brambilla E."/>
            <person name="Klenk H.-P."/>
            <person name="Eisen J.A."/>
        </authorList>
    </citation>
    <scope>NUCLEOTIDE SEQUENCE [LARGE SCALE GENOMIC DNA]</scope>
    <source>
        <strain evidence="4">DSM 21211 / LMG 22137 / NRRL B-23946 / LB-34</strain>
    </source>
</reference>
<dbReference type="PIRSF" id="PIRSF030042">
    <property type="entry name" value="UCP030042"/>
    <property type="match status" value="1"/>
</dbReference>
<evidence type="ECO:0000259" key="2">
    <source>
        <dbReference type="Pfam" id="PF14340"/>
    </source>
</evidence>
<dbReference type="InterPro" id="IPR025508">
    <property type="entry name" value="DUF4395"/>
</dbReference>
<dbReference type="KEGG" id="dmr:Deima_1930"/>
<dbReference type="Pfam" id="PF14340">
    <property type="entry name" value="DUF4395"/>
    <property type="match status" value="1"/>
</dbReference>
<proteinExistence type="predicted"/>
<keyword evidence="1" id="KW-0472">Membrane</keyword>